<keyword evidence="1" id="KW-0547">Nucleotide-binding</keyword>
<evidence type="ECO:0000256" key="2">
    <source>
        <dbReference type="ARBA" id="ARBA00022768"/>
    </source>
</evidence>
<reference evidence="7" key="1">
    <citation type="journal article" date="2019" name="Int. J. Syst. Evol. Microbiol.">
        <title>The Global Catalogue of Microorganisms (GCM) 10K type strain sequencing project: providing services to taxonomists for standard genome sequencing and annotation.</title>
        <authorList>
            <consortium name="The Broad Institute Genomics Platform"/>
            <consortium name="The Broad Institute Genome Sequencing Center for Infectious Disease"/>
            <person name="Wu L."/>
            <person name="Ma J."/>
        </authorList>
    </citation>
    <scope>NUCLEOTIDE SEQUENCE [LARGE SCALE GENOMIC DNA]</scope>
    <source>
        <strain evidence="7">JCM 4805</strain>
    </source>
</reference>
<dbReference type="SUPFAM" id="SSF50465">
    <property type="entry name" value="EF-Tu/eEF-1alpha/eIF2-gamma C-terminal domain"/>
    <property type="match status" value="1"/>
</dbReference>
<dbReference type="Proteomes" id="UP001500909">
    <property type="component" value="Unassembled WGS sequence"/>
</dbReference>
<keyword evidence="2" id="KW-0251">Elongation factor</keyword>
<evidence type="ECO:0000256" key="1">
    <source>
        <dbReference type="ARBA" id="ARBA00022741"/>
    </source>
</evidence>
<dbReference type="RefSeq" id="WP_346093480.1">
    <property type="nucleotide sequence ID" value="NZ_BAAABY010000009.1"/>
</dbReference>
<dbReference type="Pfam" id="PF03143">
    <property type="entry name" value="GTP_EFTU_D3"/>
    <property type="match status" value="1"/>
</dbReference>
<organism evidence="6 7">
    <name type="scientific">Streptomyces olivaceiscleroticus</name>
    <dbReference type="NCBI Taxonomy" id="68245"/>
    <lineage>
        <taxon>Bacteria</taxon>
        <taxon>Bacillati</taxon>
        <taxon>Actinomycetota</taxon>
        <taxon>Actinomycetes</taxon>
        <taxon>Kitasatosporales</taxon>
        <taxon>Streptomycetaceae</taxon>
        <taxon>Streptomyces</taxon>
    </lineage>
</organism>
<evidence type="ECO:0000259" key="5">
    <source>
        <dbReference type="Pfam" id="PF03143"/>
    </source>
</evidence>
<keyword evidence="3" id="KW-0648">Protein biosynthesis</keyword>
<evidence type="ECO:0000256" key="4">
    <source>
        <dbReference type="ARBA" id="ARBA00023134"/>
    </source>
</evidence>
<protein>
    <recommendedName>
        <fullName evidence="5">Translation elongation factor EFTu/EF1A C-terminal domain-containing protein</fullName>
    </recommendedName>
</protein>
<accession>A0ABP3JCC6</accession>
<evidence type="ECO:0000256" key="3">
    <source>
        <dbReference type="ARBA" id="ARBA00022917"/>
    </source>
</evidence>
<comment type="caution">
    <text evidence="6">The sequence shown here is derived from an EMBL/GenBank/DDBJ whole genome shotgun (WGS) entry which is preliminary data.</text>
</comment>
<dbReference type="Gene3D" id="2.40.30.10">
    <property type="entry name" value="Translation factors"/>
    <property type="match status" value="1"/>
</dbReference>
<feature type="domain" description="Translation elongation factor EFTu/EF1A C-terminal" evidence="5">
    <location>
        <begin position="2"/>
        <end position="59"/>
    </location>
</feature>
<evidence type="ECO:0000313" key="6">
    <source>
        <dbReference type="EMBL" id="GAA0449030.1"/>
    </source>
</evidence>
<keyword evidence="4" id="KW-0342">GTP-binding</keyword>
<dbReference type="InterPro" id="IPR009001">
    <property type="entry name" value="Transl_elong_EF1A/Init_IF2_C"/>
</dbReference>
<gene>
    <name evidence="6" type="ORF">GCM10010361_11300</name>
</gene>
<dbReference type="EMBL" id="BAAABY010000009">
    <property type="protein sequence ID" value="GAA0449030.1"/>
    <property type="molecule type" value="Genomic_DNA"/>
</dbReference>
<dbReference type="InterPro" id="IPR004160">
    <property type="entry name" value="Transl_elong_EFTu/EF1A_C"/>
</dbReference>
<sequence length="62" mass="6707">MKPYSNFTAALHVLSKEEGGRQGPIVTGFRPEVYVRTVGLTASMELPEGVEMVSPGEDVLEV</sequence>
<evidence type="ECO:0000313" key="7">
    <source>
        <dbReference type="Proteomes" id="UP001500909"/>
    </source>
</evidence>
<name>A0ABP3JCC6_9ACTN</name>
<keyword evidence="7" id="KW-1185">Reference proteome</keyword>
<proteinExistence type="predicted"/>